<feature type="non-terminal residue" evidence="2">
    <location>
        <position position="1"/>
    </location>
</feature>
<keyword evidence="1" id="KW-0472">Membrane</keyword>
<evidence type="ECO:0000313" key="2">
    <source>
        <dbReference type="EMBL" id="GMR45046.1"/>
    </source>
</evidence>
<feature type="transmembrane region" description="Helical" evidence="1">
    <location>
        <begin position="7"/>
        <end position="28"/>
    </location>
</feature>
<dbReference type="EMBL" id="BTRK01000004">
    <property type="protein sequence ID" value="GMR45046.1"/>
    <property type="molecule type" value="Genomic_DNA"/>
</dbReference>
<comment type="caution">
    <text evidence="2">The sequence shown here is derived from an EMBL/GenBank/DDBJ whole genome shotgun (WGS) entry which is preliminary data.</text>
</comment>
<feature type="transmembrane region" description="Helical" evidence="1">
    <location>
        <begin position="34"/>
        <end position="52"/>
    </location>
</feature>
<evidence type="ECO:0008006" key="4">
    <source>
        <dbReference type="Google" id="ProtNLM"/>
    </source>
</evidence>
<dbReference type="PANTHER" id="PTHR22943:SF248">
    <property type="entry name" value="SEVEN TM RECEPTOR"/>
    <property type="match status" value="1"/>
</dbReference>
<name>A0AAN5HYD5_9BILA</name>
<evidence type="ECO:0000256" key="1">
    <source>
        <dbReference type="SAM" id="Phobius"/>
    </source>
</evidence>
<evidence type="ECO:0000313" key="3">
    <source>
        <dbReference type="Proteomes" id="UP001328107"/>
    </source>
</evidence>
<protein>
    <recommendedName>
        <fullName evidence="4">G protein-coupled receptor</fullName>
    </recommendedName>
</protein>
<dbReference type="InterPro" id="IPR019428">
    <property type="entry name" value="7TM_GPCR_serpentine_rcpt_Str"/>
</dbReference>
<feature type="non-terminal residue" evidence="2">
    <location>
        <position position="84"/>
    </location>
</feature>
<sequence>QFSVPFFVMYVPVLIAIIPPIFHTAFSFPDYIEPTLFSLYPSLDALVILFGVHDYRMAALRMFGCFRPKQLVTGHTTMFTANSN</sequence>
<keyword evidence="1" id="KW-1133">Transmembrane helix</keyword>
<accession>A0AAN5HYD5</accession>
<gene>
    <name evidence="2" type="ORF">PMAYCL1PPCAC_15241</name>
</gene>
<proteinExistence type="predicted"/>
<dbReference type="Proteomes" id="UP001328107">
    <property type="component" value="Unassembled WGS sequence"/>
</dbReference>
<keyword evidence="1" id="KW-0812">Transmembrane</keyword>
<dbReference type="PANTHER" id="PTHR22943">
    <property type="entry name" value="7-TRANSMEMBRANE DOMAIN RECEPTOR C.ELEGANS"/>
    <property type="match status" value="1"/>
</dbReference>
<dbReference type="AlphaFoldDB" id="A0AAN5HYD5"/>
<keyword evidence="3" id="KW-1185">Reference proteome</keyword>
<reference evidence="3" key="1">
    <citation type="submission" date="2022-10" db="EMBL/GenBank/DDBJ databases">
        <title>Genome assembly of Pristionchus species.</title>
        <authorList>
            <person name="Yoshida K."/>
            <person name="Sommer R.J."/>
        </authorList>
    </citation>
    <scope>NUCLEOTIDE SEQUENCE [LARGE SCALE GENOMIC DNA]</scope>
    <source>
        <strain evidence="3">RS5460</strain>
    </source>
</reference>
<organism evidence="2 3">
    <name type="scientific">Pristionchus mayeri</name>
    <dbReference type="NCBI Taxonomy" id="1317129"/>
    <lineage>
        <taxon>Eukaryota</taxon>
        <taxon>Metazoa</taxon>
        <taxon>Ecdysozoa</taxon>
        <taxon>Nematoda</taxon>
        <taxon>Chromadorea</taxon>
        <taxon>Rhabditida</taxon>
        <taxon>Rhabditina</taxon>
        <taxon>Diplogasteromorpha</taxon>
        <taxon>Diplogasteroidea</taxon>
        <taxon>Neodiplogasteridae</taxon>
        <taxon>Pristionchus</taxon>
    </lineage>
</organism>
<dbReference type="Pfam" id="PF10326">
    <property type="entry name" value="7TM_GPCR_Str"/>
    <property type="match status" value="1"/>
</dbReference>